<reference evidence="2" key="1">
    <citation type="journal article" date="2020" name="mSystems">
        <title>Genome- and Community-Level Interaction Insights into Carbon Utilization and Element Cycling Functions of Hydrothermarchaeota in Hydrothermal Sediment.</title>
        <authorList>
            <person name="Zhou Z."/>
            <person name="Liu Y."/>
            <person name="Xu W."/>
            <person name="Pan J."/>
            <person name="Luo Z.H."/>
            <person name="Li M."/>
        </authorList>
    </citation>
    <scope>NUCLEOTIDE SEQUENCE [LARGE SCALE GENOMIC DNA]</scope>
    <source>
        <strain evidence="2">SpSt-735</strain>
    </source>
</reference>
<sequence length="488" mass="52072">MAEHLRRLFYPRAVAVVGASRDPSKIGHIVLKNILSGGYPGRVYPINSNAGEILGLKAYPRVSSVPEQVDVVIVAVPAQKVLDVMEDAGSSGAEYLVVLSSGFKEVGRADLERKLVEEARRHGMRVLGPNIFGYVYTPAKLNASFGPSNVLPGGVAFISQSGALGIALMGYSIVEGVGVSGVVSMGNKADIDDADVLEFFREDPNTKVIIAYVEGVADGRRFLEAASSVSLRKPLVVIKAGRTEVGAKAAASHTGSLSSGPMLWEGVLEQAGALQAKDVETAFDYAKLFSAYNVPPGPNVVVITNGGGAGVQATDTLAENEVYLKEPPADYVSYLREFLPEFASTRNPVDITGGAPDEFYYLALRGALEHPEIHAVLVLYCQTMTTNPLKTAEAMVRAIEEVGCGKPVVAGFVGSEEVQKAISYLLGKGVPAYPTPERAAQALAALYRYAALRRVVEKRAEYLRAARGERARLGYAESFVRRSPRGPP</sequence>
<dbReference type="SUPFAM" id="SSF51735">
    <property type="entry name" value="NAD(P)-binding Rossmann-fold domains"/>
    <property type="match status" value="1"/>
</dbReference>
<dbReference type="InterPro" id="IPR036291">
    <property type="entry name" value="NAD(P)-bd_dom_sf"/>
</dbReference>
<dbReference type="InterPro" id="IPR032875">
    <property type="entry name" value="Succ_CoA_lig_flav_dom"/>
</dbReference>
<gene>
    <name evidence="2" type="ORF">ENV17_03635</name>
</gene>
<dbReference type="EMBL" id="DTFI01000086">
    <property type="protein sequence ID" value="HGI43461.1"/>
    <property type="molecule type" value="Genomic_DNA"/>
</dbReference>
<dbReference type="InterPro" id="IPR043938">
    <property type="entry name" value="Ligase_CoA_dom"/>
</dbReference>
<dbReference type="GO" id="GO:0043758">
    <property type="term" value="F:acetate-CoA ligase (ADP-forming) activity"/>
    <property type="evidence" value="ECO:0007669"/>
    <property type="project" value="InterPro"/>
</dbReference>
<protein>
    <submittedName>
        <fullName evidence="2">Acetyl CoA synthetase</fullName>
    </submittedName>
</protein>
<dbReference type="Pfam" id="PF13607">
    <property type="entry name" value="Succ_CoA_lig"/>
    <property type="match status" value="1"/>
</dbReference>
<dbReference type="PANTHER" id="PTHR42793">
    <property type="entry name" value="COA BINDING DOMAIN CONTAINING PROTEIN"/>
    <property type="match status" value="1"/>
</dbReference>
<dbReference type="Gene3D" id="3.40.50.720">
    <property type="entry name" value="NAD(P)-binding Rossmann-like Domain"/>
    <property type="match status" value="1"/>
</dbReference>
<evidence type="ECO:0000313" key="2">
    <source>
        <dbReference type="EMBL" id="HGI43461.1"/>
    </source>
</evidence>
<dbReference type="Gene3D" id="3.40.50.261">
    <property type="entry name" value="Succinyl-CoA synthetase domains"/>
    <property type="match status" value="2"/>
</dbReference>
<feature type="domain" description="CoA-binding" evidence="1">
    <location>
        <begin position="8"/>
        <end position="103"/>
    </location>
</feature>
<dbReference type="SMART" id="SM00881">
    <property type="entry name" value="CoA_binding"/>
    <property type="match status" value="1"/>
</dbReference>
<evidence type="ECO:0000259" key="1">
    <source>
        <dbReference type="SMART" id="SM00881"/>
    </source>
</evidence>
<dbReference type="SUPFAM" id="SSF52210">
    <property type="entry name" value="Succinyl-CoA synthetase domains"/>
    <property type="match status" value="2"/>
</dbReference>
<comment type="caution">
    <text evidence="2">The sequence shown here is derived from an EMBL/GenBank/DDBJ whole genome shotgun (WGS) entry which is preliminary data.</text>
</comment>
<dbReference type="Pfam" id="PF13380">
    <property type="entry name" value="CoA_binding_2"/>
    <property type="match status" value="1"/>
</dbReference>
<dbReference type="AlphaFoldDB" id="A0A7C4B9D3"/>
<proteinExistence type="predicted"/>
<organism evidence="2">
    <name type="scientific">Thermofilum pendens</name>
    <dbReference type="NCBI Taxonomy" id="2269"/>
    <lineage>
        <taxon>Archaea</taxon>
        <taxon>Thermoproteota</taxon>
        <taxon>Thermoprotei</taxon>
        <taxon>Thermofilales</taxon>
        <taxon>Thermofilaceae</taxon>
        <taxon>Thermofilum</taxon>
    </lineage>
</organism>
<dbReference type="InterPro" id="IPR003781">
    <property type="entry name" value="CoA-bd"/>
</dbReference>
<accession>A0A7C4B9D3</accession>
<name>A0A7C4B9D3_THEPE</name>
<dbReference type="Pfam" id="PF19045">
    <property type="entry name" value="Ligase_CoA_2"/>
    <property type="match status" value="1"/>
</dbReference>
<dbReference type="PANTHER" id="PTHR42793:SF1">
    <property type="entry name" value="PEPTIDYL-LYSINE N-ACETYLTRANSFERASE PATZ"/>
    <property type="match status" value="1"/>
</dbReference>
<dbReference type="InterPro" id="IPR016102">
    <property type="entry name" value="Succinyl-CoA_synth-like"/>
</dbReference>